<keyword evidence="2" id="KW-0812">Transmembrane</keyword>
<protein>
    <submittedName>
        <fullName evidence="3">Membrane protein DedA with SNARE-associated domain</fullName>
    </submittedName>
</protein>
<feature type="transmembrane region" description="Helical" evidence="2">
    <location>
        <begin position="258"/>
        <end position="275"/>
    </location>
</feature>
<comment type="caution">
    <text evidence="3">The sequence shown here is derived from an EMBL/GenBank/DDBJ whole genome shotgun (WGS) entry which is preliminary data.</text>
</comment>
<feature type="compositionally biased region" description="Low complexity" evidence="1">
    <location>
        <begin position="30"/>
        <end position="44"/>
    </location>
</feature>
<feature type="transmembrane region" description="Helical" evidence="2">
    <location>
        <begin position="97"/>
        <end position="116"/>
    </location>
</feature>
<sequence length="289" mass="32109">MRVSAADGPDPNPEEIDRRVAPDPVRASRSDSSPESDPGSGATAEAAEAELEWWEYPGLPFSTRPEKLDYLCMFGIMVAALYSFALMPFRVWLLTNVPYVLLGLTGSSPALVGIGARIDLGEFWWPIAVPLAALSLIKFDWLFWLAGRRWGEGMIDWLTGGGLGNNSGMMARWRTKIAWWSHRLAQKWALPMLLLTYIPFLPIPSPIIFGALGMGGMRLRTFLLLDFLCAFLNRSLYLYLGYRIGEPVLPVLETLDRWALWIALGTAAVIMVFAFRRASKAQPPGSNSA</sequence>
<evidence type="ECO:0000313" key="4">
    <source>
        <dbReference type="Proteomes" id="UP000295371"/>
    </source>
</evidence>
<feature type="compositionally biased region" description="Basic and acidic residues" evidence="1">
    <location>
        <begin position="15"/>
        <end position="29"/>
    </location>
</feature>
<name>A0A4R7IZE6_9ACTN</name>
<organism evidence="3 4">
    <name type="scientific">Naumannella halotolerans</name>
    <dbReference type="NCBI Taxonomy" id="993414"/>
    <lineage>
        <taxon>Bacteria</taxon>
        <taxon>Bacillati</taxon>
        <taxon>Actinomycetota</taxon>
        <taxon>Actinomycetes</taxon>
        <taxon>Propionibacteriales</taxon>
        <taxon>Propionibacteriaceae</taxon>
        <taxon>Naumannella</taxon>
    </lineage>
</organism>
<evidence type="ECO:0000256" key="1">
    <source>
        <dbReference type="SAM" id="MobiDB-lite"/>
    </source>
</evidence>
<evidence type="ECO:0000313" key="3">
    <source>
        <dbReference type="EMBL" id="TDT30075.1"/>
    </source>
</evidence>
<feature type="transmembrane region" description="Helical" evidence="2">
    <location>
        <begin position="188"/>
        <end position="209"/>
    </location>
</feature>
<evidence type="ECO:0000256" key="2">
    <source>
        <dbReference type="SAM" id="Phobius"/>
    </source>
</evidence>
<feature type="transmembrane region" description="Helical" evidence="2">
    <location>
        <begin position="123"/>
        <end position="144"/>
    </location>
</feature>
<dbReference type="AlphaFoldDB" id="A0A4R7IZE6"/>
<feature type="region of interest" description="Disordered" evidence="1">
    <location>
        <begin position="1"/>
        <end position="44"/>
    </location>
</feature>
<keyword evidence="4" id="KW-1185">Reference proteome</keyword>
<feature type="transmembrane region" description="Helical" evidence="2">
    <location>
        <begin position="70"/>
        <end position="91"/>
    </location>
</feature>
<dbReference type="Proteomes" id="UP000295371">
    <property type="component" value="Unassembled WGS sequence"/>
</dbReference>
<gene>
    <name evidence="3" type="ORF">CLV29_3099</name>
</gene>
<keyword evidence="2" id="KW-1133">Transmembrane helix</keyword>
<keyword evidence="2" id="KW-0472">Membrane</keyword>
<accession>A0A4R7IZE6</accession>
<dbReference type="EMBL" id="SOAW01000003">
    <property type="protein sequence ID" value="TDT30075.1"/>
    <property type="molecule type" value="Genomic_DNA"/>
</dbReference>
<proteinExistence type="predicted"/>
<reference evidence="3 4" key="1">
    <citation type="submission" date="2019-03" db="EMBL/GenBank/DDBJ databases">
        <title>Genomic Encyclopedia of Archaeal and Bacterial Type Strains, Phase II (KMG-II): from individual species to whole genera.</title>
        <authorList>
            <person name="Goeker M."/>
        </authorList>
    </citation>
    <scope>NUCLEOTIDE SEQUENCE [LARGE SCALE GENOMIC DNA]</scope>
    <source>
        <strain evidence="3 4">DSM 24323</strain>
    </source>
</reference>